<sequence length="73" mass="7943">MPRSHATVVLVLVLVLVALCCWSRIARHLRSLICLCIPAAECSKFHWLTLAKTPLLNSALAIGLTIPILPSGR</sequence>
<feature type="signal peptide" evidence="1">
    <location>
        <begin position="1"/>
        <end position="20"/>
    </location>
</feature>
<proteinExistence type="predicted"/>
<name>A0A5J5EBN3_9PEZI</name>
<dbReference type="InParanoid" id="A0A5J5EBN3"/>
<organism evidence="2 3">
    <name type="scientific">Sphaerosporella brunnea</name>
    <dbReference type="NCBI Taxonomy" id="1250544"/>
    <lineage>
        <taxon>Eukaryota</taxon>
        <taxon>Fungi</taxon>
        <taxon>Dikarya</taxon>
        <taxon>Ascomycota</taxon>
        <taxon>Pezizomycotina</taxon>
        <taxon>Pezizomycetes</taxon>
        <taxon>Pezizales</taxon>
        <taxon>Pyronemataceae</taxon>
        <taxon>Sphaerosporella</taxon>
    </lineage>
</organism>
<evidence type="ECO:0008006" key="4">
    <source>
        <dbReference type="Google" id="ProtNLM"/>
    </source>
</evidence>
<evidence type="ECO:0000256" key="1">
    <source>
        <dbReference type="SAM" id="SignalP"/>
    </source>
</evidence>
<comment type="caution">
    <text evidence="2">The sequence shown here is derived from an EMBL/GenBank/DDBJ whole genome shotgun (WGS) entry which is preliminary data.</text>
</comment>
<dbReference type="AlphaFoldDB" id="A0A5J5EBN3"/>
<protein>
    <recommendedName>
        <fullName evidence="4">Secreted protein</fullName>
    </recommendedName>
</protein>
<dbReference type="Proteomes" id="UP000326924">
    <property type="component" value="Unassembled WGS sequence"/>
</dbReference>
<gene>
    <name evidence="2" type="ORF">FN846DRAFT_982348</name>
</gene>
<keyword evidence="3" id="KW-1185">Reference proteome</keyword>
<reference evidence="2 3" key="1">
    <citation type="submission" date="2019-09" db="EMBL/GenBank/DDBJ databases">
        <title>Draft genome of the ectomycorrhizal ascomycete Sphaerosporella brunnea.</title>
        <authorList>
            <consortium name="DOE Joint Genome Institute"/>
            <person name="Benucci G.M."/>
            <person name="Marozzi G."/>
            <person name="Antonielli L."/>
            <person name="Sanchez S."/>
            <person name="Marco P."/>
            <person name="Wang X."/>
            <person name="Falini L.B."/>
            <person name="Barry K."/>
            <person name="Haridas S."/>
            <person name="Lipzen A."/>
            <person name="Labutti K."/>
            <person name="Grigoriev I.V."/>
            <person name="Murat C."/>
            <person name="Martin F."/>
            <person name="Albertini E."/>
            <person name="Donnini D."/>
            <person name="Bonito G."/>
        </authorList>
    </citation>
    <scope>NUCLEOTIDE SEQUENCE [LARGE SCALE GENOMIC DNA]</scope>
    <source>
        <strain evidence="2 3">Sb_GMNB300</strain>
    </source>
</reference>
<feature type="chain" id="PRO_5023868829" description="Secreted protein" evidence="1">
    <location>
        <begin position="21"/>
        <end position="73"/>
    </location>
</feature>
<evidence type="ECO:0000313" key="3">
    <source>
        <dbReference type="Proteomes" id="UP000326924"/>
    </source>
</evidence>
<dbReference type="EMBL" id="VXIS01000623">
    <property type="protein sequence ID" value="KAA8892714.1"/>
    <property type="molecule type" value="Genomic_DNA"/>
</dbReference>
<keyword evidence="1" id="KW-0732">Signal</keyword>
<accession>A0A5J5EBN3</accession>
<evidence type="ECO:0000313" key="2">
    <source>
        <dbReference type="EMBL" id="KAA8892714.1"/>
    </source>
</evidence>